<evidence type="ECO:0000256" key="1">
    <source>
        <dbReference type="SAM" id="MobiDB-lite"/>
    </source>
</evidence>
<gene>
    <name evidence="2" type="ORF">NCTC11645_02011</name>
</gene>
<accession>A0A377HN66</accession>
<reference evidence="2 3" key="1">
    <citation type="submission" date="2018-06" db="EMBL/GenBank/DDBJ databases">
        <authorList>
            <consortium name="Pathogen Informatics"/>
            <person name="Doyle S."/>
        </authorList>
    </citation>
    <scope>NUCLEOTIDE SEQUENCE [LARGE SCALE GENOMIC DNA]</scope>
    <source>
        <strain evidence="2 3">NCTC11645</strain>
    </source>
</reference>
<feature type="compositionally biased region" description="Polar residues" evidence="1">
    <location>
        <begin position="1"/>
        <end position="48"/>
    </location>
</feature>
<evidence type="ECO:0000313" key="3">
    <source>
        <dbReference type="Proteomes" id="UP000254512"/>
    </source>
</evidence>
<dbReference type="AlphaFoldDB" id="A0A377HN66"/>
<organism evidence="2 3">
    <name type="scientific">Grimontia hollisae</name>
    <name type="common">Vibrio hollisae</name>
    <dbReference type="NCBI Taxonomy" id="673"/>
    <lineage>
        <taxon>Bacteria</taxon>
        <taxon>Pseudomonadati</taxon>
        <taxon>Pseudomonadota</taxon>
        <taxon>Gammaproteobacteria</taxon>
        <taxon>Vibrionales</taxon>
        <taxon>Vibrionaceae</taxon>
        <taxon>Grimontia</taxon>
    </lineage>
</organism>
<dbReference type="RefSeq" id="WP_115659827.1">
    <property type="nucleotide sequence ID" value="NZ_UGHD01000002.1"/>
</dbReference>
<feature type="region of interest" description="Disordered" evidence="1">
    <location>
        <begin position="1"/>
        <end position="52"/>
    </location>
</feature>
<sequence length="134" mass="14732">MNDATQSATSTKASRSGSTEKTTGTQGANAVDTTTETPQPDSEQSPVSPQEAMMAKLGETAFIALFVRAKPVDGFWRCARFWPHDGEHVFVVEDPAAAHQQHDADVFIDAAALERLEQEQMLFVERQHTQEKEA</sequence>
<name>A0A377HN66_GRIHO</name>
<dbReference type="Proteomes" id="UP000254512">
    <property type="component" value="Unassembled WGS sequence"/>
</dbReference>
<protein>
    <submittedName>
        <fullName evidence="2">Uncharacterized protein</fullName>
    </submittedName>
</protein>
<dbReference type="EMBL" id="UGHD01000002">
    <property type="protein sequence ID" value="STO57619.1"/>
    <property type="molecule type" value="Genomic_DNA"/>
</dbReference>
<evidence type="ECO:0000313" key="2">
    <source>
        <dbReference type="EMBL" id="STO57619.1"/>
    </source>
</evidence>
<proteinExistence type="predicted"/>